<dbReference type="EMBL" id="CP011509">
    <property type="protein sequence ID" value="AKI98932.1"/>
    <property type="molecule type" value="Genomic_DNA"/>
</dbReference>
<proteinExistence type="predicted"/>
<name>A0AAC8TAR9_9BACT</name>
<reference evidence="1 2" key="1">
    <citation type="submission" date="2015-05" db="EMBL/GenBank/DDBJ databases">
        <title>Genome assembly of Archangium gephyra DSM 2261.</title>
        <authorList>
            <person name="Sharma G."/>
            <person name="Subramanian S."/>
        </authorList>
    </citation>
    <scope>NUCLEOTIDE SEQUENCE [LARGE SCALE GENOMIC DNA]</scope>
    <source>
        <strain evidence="1 2">DSM 2261</strain>
    </source>
</reference>
<gene>
    <name evidence="1" type="ORF">AA314_00559</name>
</gene>
<evidence type="ECO:0000313" key="2">
    <source>
        <dbReference type="Proteomes" id="UP000035579"/>
    </source>
</evidence>
<accession>A0AAC8TAR9</accession>
<organism evidence="1 2">
    <name type="scientific">Archangium gephyra</name>
    <dbReference type="NCBI Taxonomy" id="48"/>
    <lineage>
        <taxon>Bacteria</taxon>
        <taxon>Pseudomonadati</taxon>
        <taxon>Myxococcota</taxon>
        <taxon>Myxococcia</taxon>
        <taxon>Myxococcales</taxon>
        <taxon>Cystobacterineae</taxon>
        <taxon>Archangiaceae</taxon>
        <taxon>Archangium</taxon>
    </lineage>
</organism>
<sequence length="223" mass="25573">MRLFERWHRHGDEQALQEGLPWLERWLLLPPDIVRVLGQEAAEEIRAQVIEKLLLEKQSALFKAEQPRAFARATLKHRLLDALRRQARMPDVHEPGVAEDLAAETLAHSVPDVVTRLHEAQLWQRLVQAVGSLRLEERVALLLLHAPDRLLEEDWRELEGRHRPPRPFRPADAISRDDIAALLFPGTPERVAYERTGKLIQRAYARLRQQLAVPSGSAGEEPS</sequence>
<protein>
    <submittedName>
        <fullName evidence="1">Uncharacterized protein</fullName>
    </submittedName>
</protein>
<dbReference type="AlphaFoldDB" id="A0AAC8TAR9"/>
<dbReference type="KEGG" id="age:AA314_00559"/>
<dbReference type="Proteomes" id="UP000035579">
    <property type="component" value="Chromosome"/>
</dbReference>
<evidence type="ECO:0000313" key="1">
    <source>
        <dbReference type="EMBL" id="AKI98932.1"/>
    </source>
</evidence>